<dbReference type="PANTHER" id="PTHR37302">
    <property type="entry name" value="SLR1116 PROTEIN"/>
    <property type="match status" value="1"/>
</dbReference>
<dbReference type="GO" id="GO:0046872">
    <property type="term" value="F:metal ion binding"/>
    <property type="evidence" value="ECO:0007669"/>
    <property type="project" value="UniProtKB-KW"/>
</dbReference>
<feature type="binding site" evidence="3">
    <location>
        <position position="129"/>
    </location>
    <ligand>
        <name>a divalent metal cation</name>
        <dbReference type="ChEBI" id="CHEBI:60240"/>
    </ligand>
</feature>
<keyword evidence="5" id="KW-1185">Reference proteome</keyword>
<sequence length="159" mass="18978">MDQYKSFALLNMKAHFQDLYEYSHQSDLTTIGLLEKYGSEVPEKIIKNFSHILNAQHLWNHRIEGIKSSFKVWDIHLISQFREINESLFLQSFRIIEKEDFERQVNYINSQGESFTNTVKEILFHVVNHSTYHRGQVMLQLRESGLEAISTDYIFYKRK</sequence>
<evidence type="ECO:0000256" key="1">
    <source>
        <dbReference type="ARBA" id="ARBA00008635"/>
    </source>
</evidence>
<dbReference type="STRING" id="758820.SAMN00777080_2068"/>
<keyword evidence="2 3" id="KW-0479">Metal-binding</keyword>
<evidence type="ECO:0000313" key="5">
    <source>
        <dbReference type="Proteomes" id="UP000192333"/>
    </source>
</evidence>
<dbReference type="EMBL" id="LT838813">
    <property type="protein sequence ID" value="SMD43476.1"/>
    <property type="molecule type" value="Genomic_DNA"/>
</dbReference>
<organism evidence="4 5">
    <name type="scientific">Aquiflexum balticum DSM 16537</name>
    <dbReference type="NCBI Taxonomy" id="758820"/>
    <lineage>
        <taxon>Bacteria</taxon>
        <taxon>Pseudomonadati</taxon>
        <taxon>Bacteroidota</taxon>
        <taxon>Cytophagia</taxon>
        <taxon>Cytophagales</taxon>
        <taxon>Cyclobacteriaceae</taxon>
        <taxon>Aquiflexum</taxon>
    </lineage>
</organism>
<dbReference type="SUPFAM" id="SSF109854">
    <property type="entry name" value="DinB/YfiT-like putative metalloenzymes"/>
    <property type="match status" value="1"/>
</dbReference>
<dbReference type="Proteomes" id="UP000192333">
    <property type="component" value="Chromosome I"/>
</dbReference>
<dbReference type="Gene3D" id="1.20.120.450">
    <property type="entry name" value="dinb family like domain"/>
    <property type="match status" value="1"/>
</dbReference>
<reference evidence="5" key="1">
    <citation type="submission" date="2017-04" db="EMBL/GenBank/DDBJ databases">
        <authorList>
            <person name="Varghese N."/>
            <person name="Submissions S."/>
        </authorList>
    </citation>
    <scope>NUCLEOTIDE SEQUENCE [LARGE SCALE GENOMIC DNA]</scope>
    <source>
        <strain evidence="5">DSM 16537</strain>
    </source>
</reference>
<evidence type="ECO:0000256" key="2">
    <source>
        <dbReference type="ARBA" id="ARBA00022723"/>
    </source>
</evidence>
<dbReference type="AlphaFoldDB" id="A0A1W2H4T5"/>
<protein>
    <submittedName>
        <fullName evidence="4">Uncharacterized damage-inducible protein DinB (Forms a four-helix bundle)</fullName>
    </submittedName>
</protein>
<dbReference type="InterPro" id="IPR007837">
    <property type="entry name" value="DinB"/>
</dbReference>
<dbReference type="RefSeq" id="WP_084120308.1">
    <property type="nucleotide sequence ID" value="NZ_LT838813.1"/>
</dbReference>
<comment type="similarity">
    <text evidence="1">Belongs to the DinB family.</text>
</comment>
<dbReference type="OrthoDB" id="9811413at2"/>
<dbReference type="InterPro" id="IPR034660">
    <property type="entry name" value="DinB/YfiT-like"/>
</dbReference>
<accession>A0A1W2H4T5</accession>
<feature type="binding site" evidence="3">
    <location>
        <position position="51"/>
    </location>
    <ligand>
        <name>a divalent metal cation</name>
        <dbReference type="ChEBI" id="CHEBI:60240"/>
    </ligand>
</feature>
<evidence type="ECO:0000313" key="4">
    <source>
        <dbReference type="EMBL" id="SMD43476.1"/>
    </source>
</evidence>
<proteinExistence type="inferred from homology"/>
<dbReference type="Pfam" id="PF05163">
    <property type="entry name" value="DinB"/>
    <property type="match status" value="1"/>
</dbReference>
<dbReference type="PANTHER" id="PTHR37302:SF3">
    <property type="entry name" value="DAMAGE-INDUCIBLE PROTEIN DINB"/>
    <property type="match status" value="1"/>
</dbReference>
<feature type="binding site" evidence="3">
    <location>
        <position position="133"/>
    </location>
    <ligand>
        <name>a divalent metal cation</name>
        <dbReference type="ChEBI" id="CHEBI:60240"/>
    </ligand>
</feature>
<gene>
    <name evidence="4" type="ORF">SAMN00777080_2068</name>
</gene>
<evidence type="ECO:0000256" key="3">
    <source>
        <dbReference type="PIRSR" id="PIRSR607837-1"/>
    </source>
</evidence>
<name>A0A1W2H4T5_9BACT</name>